<evidence type="ECO:0000313" key="4">
    <source>
        <dbReference type="EMBL" id="QYD72817.1"/>
    </source>
</evidence>
<dbReference type="Gene3D" id="2.130.10.10">
    <property type="entry name" value="YVTN repeat-like/Quinoprotein amine dehydrogenase"/>
    <property type="match status" value="1"/>
</dbReference>
<dbReference type="InterPro" id="IPR011047">
    <property type="entry name" value="Quinoprotein_ADH-like_sf"/>
</dbReference>
<dbReference type="PANTHER" id="PTHR37957:SF1">
    <property type="entry name" value="PHYTASE-LIKE DOMAIN-CONTAINING PROTEIN"/>
    <property type="match status" value="1"/>
</dbReference>
<feature type="compositionally biased region" description="Basic and acidic residues" evidence="1">
    <location>
        <begin position="494"/>
        <end position="507"/>
    </location>
</feature>
<evidence type="ECO:0000256" key="2">
    <source>
        <dbReference type="SAM" id="SignalP"/>
    </source>
</evidence>
<dbReference type="InterPro" id="IPR027372">
    <property type="entry name" value="Phytase-like_dom"/>
</dbReference>
<feature type="region of interest" description="Disordered" evidence="1">
    <location>
        <begin position="479"/>
        <end position="507"/>
    </location>
</feature>
<evidence type="ECO:0000259" key="3">
    <source>
        <dbReference type="Pfam" id="PF13449"/>
    </source>
</evidence>
<reference evidence="4 5" key="1">
    <citation type="submission" date="2021-07" db="EMBL/GenBank/DDBJ databases">
        <title>Paraburkholderia edwinii protects Aspergillus sp. from phenazines by acting as a toxin sponge.</title>
        <authorList>
            <person name="Dahlstrom K.M."/>
            <person name="Newman D.K."/>
        </authorList>
    </citation>
    <scope>NUCLEOTIDE SEQUENCE [LARGE SCALE GENOMIC DNA]</scope>
    <source>
        <strain evidence="4 5">Pe01</strain>
    </source>
</reference>
<protein>
    <submittedName>
        <fullName evidence="4">Esterase-like activity of phytase family protein</fullName>
    </submittedName>
</protein>
<feature type="signal peptide" evidence="2">
    <location>
        <begin position="1"/>
        <end position="23"/>
    </location>
</feature>
<dbReference type="RefSeq" id="WP_219802240.1">
    <property type="nucleotide sequence ID" value="NZ_CP080096.1"/>
</dbReference>
<dbReference type="Proteomes" id="UP000826462">
    <property type="component" value="Chromosome 2"/>
</dbReference>
<keyword evidence="5" id="KW-1185">Reference proteome</keyword>
<gene>
    <name evidence="4" type="ORF">KZJ38_24310</name>
</gene>
<sequence length="507" mass="54309">MSKSRSFALTLIASVFATSTAYAGVDLIATGQLSGTMSDLSRETSAPLENKVPGNLLGGIGSGMTFAGCNTFMAVPDRGPNAISFNPAIDDTVSYINRFQTLNLTLSHAPAGSDLPFVATPKLVDTTLLHTSDHLVYGNGAAENVPNGAPKLNKADHTNYFTGRSDNFDPTHLSTNPLDARLDPESIRVANDGQSIYISDEYGPYIYQFDRRTGRRIDVIKVPNSFAVSLLSPVGNTEIADNTSGRVANKGMEGLAISPDGKTLFGAMQSPLLQDGGTNGGFTRILKIDLRTGRTQQYAYPLTNIGTAAKPNFPTISDVVAVNDHVLLMDERDGHGLGDDSAAVFKKVFRVDLDGAQDVSQASGQDGLKPLALQKTLFLDVVDVLTKHGFKATEIPAKLESLTFGPDITVHGERKHTFLIANDNDFLGTVTDSLHPNGVPNPNQFFVFAMDKSDLPDYVPQQLADRGRFDDSNGHGHNNVCSFVTDDQDDDGDGHDHGHGHGHDGSH</sequence>
<evidence type="ECO:0000256" key="1">
    <source>
        <dbReference type="SAM" id="MobiDB-lite"/>
    </source>
</evidence>
<dbReference type="SUPFAM" id="SSF63825">
    <property type="entry name" value="YWTD domain"/>
    <property type="match status" value="1"/>
</dbReference>
<feature type="chain" id="PRO_5046602502" evidence="2">
    <location>
        <begin position="24"/>
        <end position="507"/>
    </location>
</feature>
<dbReference type="SUPFAM" id="SSF50998">
    <property type="entry name" value="Quinoprotein alcohol dehydrogenase-like"/>
    <property type="match status" value="1"/>
</dbReference>
<dbReference type="EMBL" id="CP080096">
    <property type="protein sequence ID" value="QYD72817.1"/>
    <property type="molecule type" value="Genomic_DNA"/>
</dbReference>
<evidence type="ECO:0000313" key="5">
    <source>
        <dbReference type="Proteomes" id="UP000826462"/>
    </source>
</evidence>
<feature type="domain" description="Phytase-like" evidence="3">
    <location>
        <begin position="57"/>
        <end position="426"/>
    </location>
</feature>
<organism evidence="4 5">
    <name type="scientific">Paraburkholderia edwinii</name>
    <dbReference type="NCBI Taxonomy" id="2861782"/>
    <lineage>
        <taxon>Bacteria</taxon>
        <taxon>Pseudomonadati</taxon>
        <taxon>Pseudomonadota</taxon>
        <taxon>Betaproteobacteria</taxon>
        <taxon>Burkholderiales</taxon>
        <taxon>Burkholderiaceae</taxon>
        <taxon>Paraburkholderia</taxon>
    </lineage>
</organism>
<accession>A0ABX8UWX9</accession>
<keyword evidence="2" id="KW-0732">Signal</keyword>
<dbReference type="Pfam" id="PF13449">
    <property type="entry name" value="Phytase-like"/>
    <property type="match status" value="1"/>
</dbReference>
<dbReference type="PANTHER" id="PTHR37957">
    <property type="entry name" value="BLR7070 PROTEIN"/>
    <property type="match status" value="1"/>
</dbReference>
<dbReference type="InterPro" id="IPR015943">
    <property type="entry name" value="WD40/YVTN_repeat-like_dom_sf"/>
</dbReference>
<name>A0ABX8UWX9_9BURK</name>
<proteinExistence type="predicted"/>